<feature type="signal peptide" evidence="4">
    <location>
        <begin position="1"/>
        <end position="41"/>
    </location>
</feature>
<name>A0A7J5BZT5_9MICO</name>
<dbReference type="InterPro" id="IPR030678">
    <property type="entry name" value="Peptide/Ni-bd"/>
</dbReference>
<dbReference type="InterPro" id="IPR000914">
    <property type="entry name" value="SBP_5_dom"/>
</dbReference>
<feature type="domain" description="Solute-binding protein family 5" evidence="5">
    <location>
        <begin position="90"/>
        <end position="447"/>
    </location>
</feature>
<dbReference type="Pfam" id="PF00496">
    <property type="entry name" value="SBP_bac_5"/>
    <property type="match status" value="1"/>
</dbReference>
<evidence type="ECO:0000313" key="7">
    <source>
        <dbReference type="Proteomes" id="UP000467240"/>
    </source>
</evidence>
<dbReference type="Gene3D" id="3.10.105.10">
    <property type="entry name" value="Dipeptide-binding Protein, Domain 3"/>
    <property type="match status" value="1"/>
</dbReference>
<dbReference type="InterPro" id="IPR039424">
    <property type="entry name" value="SBP_5"/>
</dbReference>
<dbReference type="GO" id="GO:1904680">
    <property type="term" value="F:peptide transmembrane transporter activity"/>
    <property type="evidence" value="ECO:0007669"/>
    <property type="project" value="TreeGrafter"/>
</dbReference>
<keyword evidence="2" id="KW-0813">Transport</keyword>
<accession>A0A7J5BZT5</accession>
<dbReference type="OrthoDB" id="5240629at2"/>
<dbReference type="GO" id="GO:0042597">
    <property type="term" value="C:periplasmic space"/>
    <property type="evidence" value="ECO:0007669"/>
    <property type="project" value="UniProtKB-ARBA"/>
</dbReference>
<dbReference type="GO" id="GO:0043190">
    <property type="term" value="C:ATP-binding cassette (ABC) transporter complex"/>
    <property type="evidence" value="ECO:0007669"/>
    <property type="project" value="InterPro"/>
</dbReference>
<dbReference type="PROSITE" id="PS51257">
    <property type="entry name" value="PROKAR_LIPOPROTEIN"/>
    <property type="match status" value="1"/>
</dbReference>
<keyword evidence="7" id="KW-1185">Reference proteome</keyword>
<dbReference type="SUPFAM" id="SSF53850">
    <property type="entry name" value="Periplasmic binding protein-like II"/>
    <property type="match status" value="1"/>
</dbReference>
<sequence>MTNTSARAGTRGFRKGFVAATGLAISAVLALTGCATSGADAAVSEEDRVDGGELTIYNANIKTLDPRQNHGIVGRALADSLIDVDPDTGEFTPWLAESWTVSDDATTFTFQLRDGVTFSDGTPLTGEVVKTNLDESAKQIGDGKGWYFQGLFDHYVGTEATGEHEATVTFSEPNHAFLPTLATVQLAIEAPASFEKSYDERKNGDFIGSGPYVLENYTPNESVTLTRRADYDWPSGVATHSGAASIETINITFVDEQSVRESALQSGEADIAQNPTNEGADQLEAQGYGLNYRAQSGIPYSLVLNFTTPALQDINVRRALSSAIDRTAIVDGITGPRQPVAQSVLTPSTSGFADQSALLGYDLDKSNRLLDEAGWVAGSDGIRAKDGERLSLDLVLWWEPQEIRDSLQLLKEQTAKAGIEINIIEEIGANGDTWQSGKADLHLNNATRADGGLALYSQYTNENFEAASLITDVTFPGTLDSFTESGKLSEIVTQQITEPDLDTRNELLAEAQAIIVGDAIRIPIFTNINSESGFFASSDKVHGLRNNSLSELVLYDAWKQQ</sequence>
<evidence type="ECO:0000313" key="6">
    <source>
        <dbReference type="EMBL" id="KAB1659423.1"/>
    </source>
</evidence>
<reference evidence="6 7" key="1">
    <citation type="submission" date="2019-09" db="EMBL/GenBank/DDBJ databases">
        <title>Phylogeny of genus Pseudoclavibacter and closely related genus.</title>
        <authorList>
            <person name="Li Y."/>
        </authorList>
    </citation>
    <scope>NUCLEOTIDE SEQUENCE [LARGE SCALE GENOMIC DNA]</scope>
    <source>
        <strain evidence="6 7">DSM 23821</strain>
    </source>
</reference>
<gene>
    <name evidence="6" type="ORF">F8O01_05670</name>
</gene>
<dbReference type="RefSeq" id="WP_158039923.1">
    <property type="nucleotide sequence ID" value="NZ_JACCFV010000001.1"/>
</dbReference>
<keyword evidence="3 4" id="KW-0732">Signal</keyword>
<dbReference type="Proteomes" id="UP000467240">
    <property type="component" value="Unassembled WGS sequence"/>
</dbReference>
<dbReference type="PANTHER" id="PTHR30290">
    <property type="entry name" value="PERIPLASMIC BINDING COMPONENT OF ABC TRANSPORTER"/>
    <property type="match status" value="1"/>
</dbReference>
<comment type="similarity">
    <text evidence="1">Belongs to the bacterial solute-binding protein 5 family.</text>
</comment>
<dbReference type="PIRSF" id="PIRSF002741">
    <property type="entry name" value="MppA"/>
    <property type="match status" value="1"/>
</dbReference>
<dbReference type="PANTHER" id="PTHR30290:SF9">
    <property type="entry name" value="OLIGOPEPTIDE-BINDING PROTEIN APPA"/>
    <property type="match status" value="1"/>
</dbReference>
<dbReference type="AlphaFoldDB" id="A0A7J5BZT5"/>
<feature type="chain" id="PRO_5029703104" description="Solute-binding protein family 5 domain-containing protein" evidence="4">
    <location>
        <begin position="42"/>
        <end position="561"/>
    </location>
</feature>
<evidence type="ECO:0000259" key="5">
    <source>
        <dbReference type="Pfam" id="PF00496"/>
    </source>
</evidence>
<proteinExistence type="inferred from homology"/>
<protein>
    <recommendedName>
        <fullName evidence="5">Solute-binding protein family 5 domain-containing protein</fullName>
    </recommendedName>
</protein>
<dbReference type="Gene3D" id="3.40.190.10">
    <property type="entry name" value="Periplasmic binding protein-like II"/>
    <property type="match status" value="1"/>
</dbReference>
<dbReference type="GO" id="GO:0015833">
    <property type="term" value="P:peptide transport"/>
    <property type="evidence" value="ECO:0007669"/>
    <property type="project" value="TreeGrafter"/>
</dbReference>
<comment type="caution">
    <text evidence="6">The sequence shown here is derived from an EMBL/GenBank/DDBJ whole genome shotgun (WGS) entry which is preliminary data.</text>
</comment>
<evidence type="ECO:0000256" key="1">
    <source>
        <dbReference type="ARBA" id="ARBA00005695"/>
    </source>
</evidence>
<organism evidence="6 7">
    <name type="scientific">Pseudoclavibacter chungangensis</name>
    <dbReference type="NCBI Taxonomy" id="587635"/>
    <lineage>
        <taxon>Bacteria</taxon>
        <taxon>Bacillati</taxon>
        <taxon>Actinomycetota</taxon>
        <taxon>Actinomycetes</taxon>
        <taxon>Micrococcales</taxon>
        <taxon>Microbacteriaceae</taxon>
        <taxon>Pseudoclavibacter</taxon>
    </lineage>
</organism>
<evidence type="ECO:0000256" key="4">
    <source>
        <dbReference type="SAM" id="SignalP"/>
    </source>
</evidence>
<evidence type="ECO:0000256" key="3">
    <source>
        <dbReference type="ARBA" id="ARBA00022729"/>
    </source>
</evidence>
<evidence type="ECO:0000256" key="2">
    <source>
        <dbReference type="ARBA" id="ARBA00022448"/>
    </source>
</evidence>
<dbReference type="EMBL" id="WBJZ01000006">
    <property type="protein sequence ID" value="KAB1659423.1"/>
    <property type="molecule type" value="Genomic_DNA"/>
</dbReference>